<feature type="transmembrane region" description="Helical" evidence="1">
    <location>
        <begin position="12"/>
        <end position="32"/>
    </location>
</feature>
<organism evidence="2 3">
    <name type="scientific">Xenorhabdus doucetiae</name>
    <dbReference type="NCBI Taxonomy" id="351671"/>
    <lineage>
        <taxon>Bacteria</taxon>
        <taxon>Pseudomonadati</taxon>
        <taxon>Pseudomonadota</taxon>
        <taxon>Gammaproteobacteria</taxon>
        <taxon>Enterobacterales</taxon>
        <taxon>Morganellaceae</taxon>
        <taxon>Xenorhabdus</taxon>
    </lineage>
</organism>
<evidence type="ECO:0000313" key="2">
    <source>
        <dbReference type="EMBL" id="CDG18132.1"/>
    </source>
</evidence>
<keyword evidence="1" id="KW-0472">Membrane</keyword>
<sequence>MKKKPVQIIQLILFISFLILFGRFIYSFVAALEHHQQIQQQTEKSLN</sequence>
<dbReference type="EMBL" id="FO704550">
    <property type="protein sequence ID" value="CDG18132.1"/>
    <property type="molecule type" value="Genomic_DNA"/>
</dbReference>
<proteinExistence type="predicted"/>
<keyword evidence="1" id="KW-1133">Transmembrane helix</keyword>
<dbReference type="InterPro" id="IPR022576">
    <property type="entry name" value="YfgG"/>
</dbReference>
<gene>
    <name evidence="2" type="ORF">XDD1_2433</name>
</gene>
<dbReference type="RefSeq" id="WP_071827267.1">
    <property type="nucleotide sequence ID" value="NZ_CAWMED010000001.1"/>
</dbReference>
<reference evidence="2 3" key="1">
    <citation type="submission" date="2013-07" db="EMBL/GenBank/DDBJ databases">
        <authorList>
            <person name="Genoscope - CEA"/>
        </authorList>
    </citation>
    <scope>NUCLEOTIDE SEQUENCE [LARGE SCALE GENOMIC DNA]</scope>
    <source>
        <strain evidence="3">FRM16 / DSM 17909</strain>
    </source>
</reference>
<protein>
    <recommendedName>
        <fullName evidence="4">DUF2633 family protein</fullName>
    </recommendedName>
</protein>
<accession>A0A068QSY7</accession>
<dbReference type="Pfam" id="PF11119">
    <property type="entry name" value="DUF2633"/>
    <property type="match status" value="1"/>
</dbReference>
<dbReference type="STRING" id="351671.XDD1_2433"/>
<keyword evidence="1" id="KW-0812">Transmembrane</keyword>
<evidence type="ECO:0000256" key="1">
    <source>
        <dbReference type="SAM" id="Phobius"/>
    </source>
</evidence>
<name>A0A068QSY7_9GAMM</name>
<dbReference type="KEGG" id="xdo:XDD1_2433"/>
<evidence type="ECO:0000313" key="3">
    <source>
        <dbReference type="Proteomes" id="UP000032721"/>
    </source>
</evidence>
<dbReference type="Proteomes" id="UP000032721">
    <property type="component" value="Chromosome"/>
</dbReference>
<dbReference type="AlphaFoldDB" id="A0A068QSY7"/>
<dbReference type="HOGENOM" id="CLU_200567_2_2_6"/>
<evidence type="ECO:0008006" key="4">
    <source>
        <dbReference type="Google" id="ProtNLM"/>
    </source>
</evidence>